<feature type="transmembrane region" description="Helical" evidence="1">
    <location>
        <begin position="41"/>
        <end position="59"/>
    </location>
</feature>
<feature type="transmembrane region" description="Helical" evidence="1">
    <location>
        <begin position="65"/>
        <end position="84"/>
    </location>
</feature>
<dbReference type="Proteomes" id="UP001273505">
    <property type="component" value="Unassembled WGS sequence"/>
</dbReference>
<reference evidence="2 3" key="1">
    <citation type="submission" date="2023-11" db="EMBL/GenBank/DDBJ databases">
        <title>Gilvimarinus fulvus sp. nov., isolated from the surface of Kelp.</title>
        <authorList>
            <person name="Sun Y.Y."/>
            <person name="Gong Y."/>
            <person name="Du Z.J."/>
        </authorList>
    </citation>
    <scope>NUCLEOTIDE SEQUENCE [LARGE SCALE GENOMIC DNA]</scope>
    <source>
        <strain evidence="2 3">SDUM040013</strain>
    </source>
</reference>
<proteinExistence type="predicted"/>
<keyword evidence="1" id="KW-0812">Transmembrane</keyword>
<dbReference type="Pfam" id="PF07254">
    <property type="entry name" value="Cpta_toxin"/>
    <property type="match status" value="1"/>
</dbReference>
<organism evidence="2 3">
    <name type="scientific">Gilvimarinus gilvus</name>
    <dbReference type="NCBI Taxonomy" id="3058038"/>
    <lineage>
        <taxon>Bacteria</taxon>
        <taxon>Pseudomonadati</taxon>
        <taxon>Pseudomonadota</taxon>
        <taxon>Gammaproteobacteria</taxon>
        <taxon>Cellvibrionales</taxon>
        <taxon>Cellvibrionaceae</taxon>
        <taxon>Gilvimarinus</taxon>
    </lineage>
</organism>
<evidence type="ECO:0000313" key="3">
    <source>
        <dbReference type="Proteomes" id="UP001273505"/>
    </source>
</evidence>
<keyword evidence="1" id="KW-1133">Transmembrane helix</keyword>
<dbReference type="InterPro" id="IPR009883">
    <property type="entry name" value="YgfX"/>
</dbReference>
<dbReference type="RefSeq" id="WP_302724364.1">
    <property type="nucleotide sequence ID" value="NZ_JAULRU010000797.1"/>
</dbReference>
<name>A0ABU4RS88_9GAMM</name>
<evidence type="ECO:0000256" key="1">
    <source>
        <dbReference type="SAM" id="Phobius"/>
    </source>
</evidence>
<protein>
    <submittedName>
        <fullName evidence="2">Protein YgfX</fullName>
    </submittedName>
</protein>
<accession>A0ABU4RS88</accession>
<sequence length="165" mass="18861">MSEIIQECPESLDSTPLVDTQVSGDASIDTLIQPSSQVMRWHLIVHVCALMTCFSIVYFKLAESWWWGCMGALAILVIGGFWRWSMQGLQRVWHLRVDRTGWYLAPEGGEFQPVRLIGKVTVWRLFVSLSLSAGKGCTHLLLAADSMPREDYRRLRVWLVTQILH</sequence>
<keyword evidence="1" id="KW-0472">Membrane</keyword>
<gene>
    <name evidence="2" type="ORF">SCD92_00220</name>
</gene>
<keyword evidence="3" id="KW-1185">Reference proteome</keyword>
<evidence type="ECO:0000313" key="2">
    <source>
        <dbReference type="EMBL" id="MDX6847760.1"/>
    </source>
</evidence>
<dbReference type="EMBL" id="JAXAFO010000001">
    <property type="protein sequence ID" value="MDX6847760.1"/>
    <property type="molecule type" value="Genomic_DNA"/>
</dbReference>
<comment type="caution">
    <text evidence="2">The sequence shown here is derived from an EMBL/GenBank/DDBJ whole genome shotgun (WGS) entry which is preliminary data.</text>
</comment>